<gene>
    <name evidence="2" type="ORF">PITCH_A780091</name>
</gene>
<sequence>METVKVLGKGQIVIPAEIRKKYKIQSGSHIRIFEYGDLIYLVPPSEDPVNEAMGLLPAKPSLARELLEERRKDFSS</sequence>
<organism evidence="2">
    <name type="scientific">uncultured Desulfobacterium sp</name>
    <dbReference type="NCBI Taxonomy" id="201089"/>
    <lineage>
        <taxon>Bacteria</taxon>
        <taxon>Pseudomonadati</taxon>
        <taxon>Thermodesulfobacteriota</taxon>
        <taxon>Desulfobacteria</taxon>
        <taxon>Desulfobacterales</taxon>
        <taxon>Desulfobacteriaceae</taxon>
        <taxon>Desulfobacterium</taxon>
        <taxon>environmental samples</taxon>
    </lineage>
</organism>
<proteinExistence type="predicted"/>
<dbReference type="SUPFAM" id="SSF89447">
    <property type="entry name" value="AbrB/MazE/MraZ-like"/>
    <property type="match status" value="1"/>
</dbReference>
<reference evidence="2" key="1">
    <citation type="submission" date="2018-01" db="EMBL/GenBank/DDBJ databases">
        <authorList>
            <person name="Regsiter A."/>
            <person name="William W."/>
        </authorList>
    </citation>
    <scope>NUCLEOTIDE SEQUENCE</scope>
    <source>
        <strain evidence="2">TRIP AH-1</strain>
    </source>
</reference>
<dbReference type="InterPro" id="IPR007159">
    <property type="entry name" value="SpoVT-AbrB_dom"/>
</dbReference>
<dbReference type="GO" id="GO:0003677">
    <property type="term" value="F:DNA binding"/>
    <property type="evidence" value="ECO:0007669"/>
    <property type="project" value="InterPro"/>
</dbReference>
<dbReference type="InterPro" id="IPR037914">
    <property type="entry name" value="SpoVT-AbrB_sf"/>
</dbReference>
<dbReference type="SMART" id="SM00966">
    <property type="entry name" value="SpoVT_AbrB"/>
    <property type="match status" value="1"/>
</dbReference>
<dbReference type="AlphaFoldDB" id="A0A445N2P2"/>
<dbReference type="EMBL" id="OJIN01000223">
    <property type="protein sequence ID" value="SPD75961.1"/>
    <property type="molecule type" value="Genomic_DNA"/>
</dbReference>
<evidence type="ECO:0000259" key="1">
    <source>
        <dbReference type="SMART" id="SM00966"/>
    </source>
</evidence>
<evidence type="ECO:0000313" key="2">
    <source>
        <dbReference type="EMBL" id="SPD75961.1"/>
    </source>
</evidence>
<name>A0A445N2P2_9BACT</name>
<dbReference type="NCBIfam" id="TIGR01439">
    <property type="entry name" value="lp_hng_hel_AbrB"/>
    <property type="match status" value="1"/>
</dbReference>
<protein>
    <submittedName>
        <fullName evidence="2">Transcriptional regulator, AbrB family</fullName>
    </submittedName>
</protein>
<accession>A0A445N2P2</accession>
<dbReference type="Pfam" id="PF04014">
    <property type="entry name" value="MazE_antitoxin"/>
    <property type="match status" value="1"/>
</dbReference>
<feature type="domain" description="SpoVT-AbrB" evidence="1">
    <location>
        <begin position="4"/>
        <end position="49"/>
    </location>
</feature>
<dbReference type="Gene3D" id="2.10.260.10">
    <property type="match status" value="1"/>
</dbReference>